<accession>A0A6L9ETL3</accession>
<dbReference type="AlphaFoldDB" id="A0A6L9ETL3"/>
<dbReference type="InterPro" id="IPR044946">
    <property type="entry name" value="Restrct_endonuc_typeI_TRD_sf"/>
</dbReference>
<keyword evidence="2" id="KW-0680">Restriction system</keyword>
<gene>
    <name evidence="5" type="ORF">GND98_017620</name>
</gene>
<feature type="domain" description="Type I restriction modification DNA specificity" evidence="4">
    <location>
        <begin position="2"/>
        <end position="160"/>
    </location>
</feature>
<dbReference type="InterPro" id="IPR052021">
    <property type="entry name" value="Type-I_RS_S_subunit"/>
</dbReference>
<dbReference type="EMBL" id="WOFV02000086">
    <property type="protein sequence ID" value="NAS19621.1"/>
    <property type="molecule type" value="Genomic_DNA"/>
</dbReference>
<dbReference type="InterPro" id="IPR000055">
    <property type="entry name" value="Restrct_endonuc_typeI_TRD"/>
</dbReference>
<sequence>MKSYKLKEICNKITDGSHNPPKGVETSEYLMLSSKNINNDLITYSDPRYLQKDMFELENKRTNIERGDILLTIVGTVGRCAVYDSDEKVVFQRSVAVIKPNKEIVDSRFLMYKLISMTNYFEKEARGVAQKGIYLKQLADIEIKLPNLEMQKKIVYTLDSAKVLLDKRGVQITLLDQLVKSRFIEMFGDPVNNPRGWKKAICKDITSKIGSGATPKGGNSSYKEEGISLIRSMNVHNNKFIIKDLAFIDDEQAQKLNNVIVEENDILLNITGASVARCCIVPNELIPARVNQHVAIIRSKNEEILPIFLVYQFTNDSYQRLLWDIATSGGATREAITKQQIENLELIVPPIELQNQFEDFVNKVDKLKFAMESSLKELENNFNSLMQKTFNGELFN</sequence>
<keyword evidence="5" id="KW-0378">Hydrolase</keyword>
<protein>
    <submittedName>
        <fullName evidence="5">Restriction endonuclease subunit S</fullName>
    </submittedName>
</protein>
<dbReference type="PANTHER" id="PTHR30408">
    <property type="entry name" value="TYPE-1 RESTRICTION ENZYME ECOKI SPECIFICITY PROTEIN"/>
    <property type="match status" value="1"/>
</dbReference>
<comment type="similarity">
    <text evidence="1">Belongs to the type-I restriction system S methylase family.</text>
</comment>
<dbReference type="CDD" id="cd17246">
    <property type="entry name" value="RMtype1_S_SonII-TRD2-CR2_like"/>
    <property type="match status" value="1"/>
</dbReference>
<evidence type="ECO:0000313" key="6">
    <source>
        <dbReference type="Proteomes" id="UP000474042"/>
    </source>
</evidence>
<dbReference type="PANTHER" id="PTHR30408:SF12">
    <property type="entry name" value="TYPE I RESTRICTION ENZYME MJAVIII SPECIFICITY SUBUNIT"/>
    <property type="match status" value="1"/>
</dbReference>
<dbReference type="Proteomes" id="UP000474042">
    <property type="component" value="Unassembled WGS sequence"/>
</dbReference>
<comment type="caution">
    <text evidence="5">The sequence shown here is derived from an EMBL/GenBank/DDBJ whole genome shotgun (WGS) entry which is preliminary data.</text>
</comment>
<feature type="domain" description="Type I restriction modification DNA specificity" evidence="4">
    <location>
        <begin position="194"/>
        <end position="377"/>
    </location>
</feature>
<proteinExistence type="inferred from homology"/>
<name>A0A6L9ETL3_CLOBU</name>
<dbReference type="GO" id="GO:0009307">
    <property type="term" value="P:DNA restriction-modification system"/>
    <property type="evidence" value="ECO:0007669"/>
    <property type="project" value="UniProtKB-KW"/>
</dbReference>
<evidence type="ECO:0000259" key="4">
    <source>
        <dbReference type="Pfam" id="PF01420"/>
    </source>
</evidence>
<dbReference type="Pfam" id="PF01420">
    <property type="entry name" value="Methylase_S"/>
    <property type="match status" value="2"/>
</dbReference>
<evidence type="ECO:0000313" key="5">
    <source>
        <dbReference type="EMBL" id="NAS19621.1"/>
    </source>
</evidence>
<dbReference type="CDD" id="cd17256">
    <property type="entry name" value="RMtype1_S_EcoJA65PI-TRD1-CR1_like"/>
    <property type="match status" value="1"/>
</dbReference>
<keyword evidence="5" id="KW-0540">Nuclease</keyword>
<evidence type="ECO:0000256" key="1">
    <source>
        <dbReference type="ARBA" id="ARBA00010923"/>
    </source>
</evidence>
<reference evidence="5 6" key="1">
    <citation type="submission" date="2020-01" db="EMBL/GenBank/DDBJ databases">
        <title>Genome sequence of a 1,3-propanediol producer, Clostridium butyricum S3.</title>
        <authorList>
            <person name="Zhou J."/>
        </authorList>
    </citation>
    <scope>NUCLEOTIDE SEQUENCE [LARGE SCALE GENOMIC DNA]</scope>
    <source>
        <strain evidence="5 6">S3</strain>
    </source>
</reference>
<dbReference type="Gene3D" id="3.90.220.20">
    <property type="entry name" value="DNA methylase specificity domains"/>
    <property type="match status" value="2"/>
</dbReference>
<dbReference type="GO" id="GO:0004519">
    <property type="term" value="F:endonuclease activity"/>
    <property type="evidence" value="ECO:0007669"/>
    <property type="project" value="UniProtKB-KW"/>
</dbReference>
<dbReference type="SUPFAM" id="SSF116734">
    <property type="entry name" value="DNA methylase specificity domain"/>
    <property type="match status" value="2"/>
</dbReference>
<keyword evidence="5" id="KW-0255">Endonuclease</keyword>
<organism evidence="5 6">
    <name type="scientific">Clostridium butyricum</name>
    <dbReference type="NCBI Taxonomy" id="1492"/>
    <lineage>
        <taxon>Bacteria</taxon>
        <taxon>Bacillati</taxon>
        <taxon>Bacillota</taxon>
        <taxon>Clostridia</taxon>
        <taxon>Eubacteriales</taxon>
        <taxon>Clostridiaceae</taxon>
        <taxon>Clostridium</taxon>
    </lineage>
</organism>
<keyword evidence="3" id="KW-0238">DNA-binding</keyword>
<evidence type="ECO:0000256" key="3">
    <source>
        <dbReference type="ARBA" id="ARBA00023125"/>
    </source>
</evidence>
<evidence type="ECO:0000256" key="2">
    <source>
        <dbReference type="ARBA" id="ARBA00022747"/>
    </source>
</evidence>
<dbReference type="GO" id="GO:0003677">
    <property type="term" value="F:DNA binding"/>
    <property type="evidence" value="ECO:0007669"/>
    <property type="project" value="UniProtKB-KW"/>
</dbReference>